<keyword evidence="2" id="KW-1185">Reference proteome</keyword>
<protein>
    <submittedName>
        <fullName evidence="1">Uncharacterized protein</fullName>
    </submittedName>
</protein>
<proteinExistence type="predicted"/>
<comment type="caution">
    <text evidence="1">The sequence shown here is derived from an EMBL/GenBank/DDBJ whole genome shotgun (WGS) entry which is preliminary data.</text>
</comment>
<dbReference type="AlphaFoldDB" id="A0A365KLX0"/>
<sequence length="296" mass="34871">MQNKIRELYPQWTNELDNEKQNLIMTNDMDSLLSCMFLKHHFGLEVNTFYSFHSVNKINAADQREAIGVDCALKEGKCFDNHMVRSDESSYINVQSANINNVSGVHRGRYTDKFAMSTLIQLYAMYNVPLPESTQGKLILLCTDVGFKGYYDERYRDTFLSYLEKFGMMELVEVLDMFTQDQMYWFMLRAELDISIRLNQSGKKKGKLSFESSGNNPDLTARWEQTINLEWYEQHLGFSVELPEASFERFEKFAARTIEWNELDAQTMQRAFSYAFINKRKIMISERKENQYETIR</sequence>
<accession>A0A365KLX0</accession>
<dbReference type="Proteomes" id="UP000251002">
    <property type="component" value="Unassembled WGS sequence"/>
</dbReference>
<reference evidence="1 2" key="1">
    <citation type="submission" date="2018-06" db="EMBL/GenBank/DDBJ databases">
        <title>The draft genome sequences of strains SCU63 and S1.</title>
        <authorList>
            <person name="Gan L."/>
        </authorList>
    </citation>
    <scope>NUCLEOTIDE SEQUENCE [LARGE SCALE GENOMIC DNA]</scope>
    <source>
        <strain evidence="1 2">SCU63</strain>
    </source>
</reference>
<dbReference type="EMBL" id="QLZR01000008">
    <property type="protein sequence ID" value="RAZ74158.1"/>
    <property type="molecule type" value="Genomic_DNA"/>
</dbReference>
<name>A0A365KLX0_9BACL</name>
<organism evidence="1 2">
    <name type="scientific">Planococcus halotolerans</name>
    <dbReference type="NCBI Taxonomy" id="2233542"/>
    <lineage>
        <taxon>Bacteria</taxon>
        <taxon>Bacillati</taxon>
        <taxon>Bacillota</taxon>
        <taxon>Bacilli</taxon>
        <taxon>Bacillales</taxon>
        <taxon>Caryophanaceae</taxon>
        <taxon>Planococcus</taxon>
    </lineage>
</organism>
<dbReference type="RefSeq" id="WP_112224717.1">
    <property type="nucleotide sequence ID" value="NZ_CP047673.1"/>
</dbReference>
<evidence type="ECO:0000313" key="1">
    <source>
        <dbReference type="EMBL" id="RAZ74158.1"/>
    </source>
</evidence>
<evidence type="ECO:0000313" key="2">
    <source>
        <dbReference type="Proteomes" id="UP000251002"/>
    </source>
</evidence>
<gene>
    <name evidence="1" type="ORF">DP120_16395</name>
</gene>